<accession>A0ABN9MTH7</accession>
<dbReference type="InterPro" id="IPR051567">
    <property type="entry name" value="Unconventional_Myosin_ATPase"/>
</dbReference>
<name>A0ABN9MTH7_9NEOB</name>
<dbReference type="InterPro" id="IPR011993">
    <property type="entry name" value="PH-like_dom_sf"/>
</dbReference>
<dbReference type="InterPro" id="IPR014352">
    <property type="entry name" value="FERM/acyl-CoA-bd_prot_sf"/>
</dbReference>
<reference evidence="3" key="1">
    <citation type="submission" date="2023-07" db="EMBL/GenBank/DDBJ databases">
        <authorList>
            <person name="Stuckert A."/>
        </authorList>
    </citation>
    <scope>NUCLEOTIDE SEQUENCE</scope>
</reference>
<evidence type="ECO:0008006" key="5">
    <source>
        <dbReference type="Google" id="ProtNLM"/>
    </source>
</evidence>
<dbReference type="InterPro" id="IPR019748">
    <property type="entry name" value="FERM_central"/>
</dbReference>
<dbReference type="PANTHER" id="PTHR22692">
    <property type="entry name" value="MYOSIN VII, XV"/>
    <property type="match status" value="1"/>
</dbReference>
<feature type="domain" description="PID" evidence="1">
    <location>
        <begin position="185"/>
        <end position="214"/>
    </location>
</feature>
<proteinExistence type="predicted"/>
<dbReference type="PROSITE" id="PS01179">
    <property type="entry name" value="PID"/>
    <property type="match status" value="1"/>
</dbReference>
<dbReference type="InterPro" id="IPR006020">
    <property type="entry name" value="PTB/PI_dom"/>
</dbReference>
<dbReference type="Pfam" id="PF02174">
    <property type="entry name" value="IRS"/>
    <property type="match status" value="1"/>
</dbReference>
<evidence type="ECO:0000259" key="1">
    <source>
        <dbReference type="PROSITE" id="PS01179"/>
    </source>
</evidence>
<dbReference type="Proteomes" id="UP001176940">
    <property type="component" value="Unassembled WGS sequence"/>
</dbReference>
<gene>
    <name evidence="3" type="ORF">RIMI_LOCUS23409003</name>
</gene>
<protein>
    <recommendedName>
        <fullName evidence="5">FERM domain-containing protein</fullName>
    </recommendedName>
</protein>
<dbReference type="Pfam" id="PF00373">
    <property type="entry name" value="FERM_M"/>
    <property type="match status" value="1"/>
</dbReference>
<dbReference type="SUPFAM" id="SSF50729">
    <property type="entry name" value="PH domain-like"/>
    <property type="match status" value="1"/>
</dbReference>
<dbReference type="CDD" id="cd13199">
    <property type="entry name" value="FERM_C2_MyoVII"/>
    <property type="match status" value="1"/>
</dbReference>
<dbReference type="PROSITE" id="PS50057">
    <property type="entry name" value="FERM_3"/>
    <property type="match status" value="1"/>
</dbReference>
<dbReference type="InterPro" id="IPR041794">
    <property type="entry name" value="MyoVII_FERM_C2"/>
</dbReference>
<organism evidence="3 4">
    <name type="scientific">Ranitomeya imitator</name>
    <name type="common">mimic poison frog</name>
    <dbReference type="NCBI Taxonomy" id="111125"/>
    <lineage>
        <taxon>Eukaryota</taxon>
        <taxon>Metazoa</taxon>
        <taxon>Chordata</taxon>
        <taxon>Craniata</taxon>
        <taxon>Vertebrata</taxon>
        <taxon>Euteleostomi</taxon>
        <taxon>Amphibia</taxon>
        <taxon>Batrachia</taxon>
        <taxon>Anura</taxon>
        <taxon>Neobatrachia</taxon>
        <taxon>Hyloidea</taxon>
        <taxon>Dendrobatidae</taxon>
        <taxon>Dendrobatinae</taxon>
        <taxon>Ranitomeya</taxon>
    </lineage>
</organism>
<feature type="domain" description="FERM" evidence="2">
    <location>
        <begin position="1"/>
        <end position="261"/>
    </location>
</feature>
<sequence length="267" mass="31028">MRKLWVSVQPGKDIKADTIFHYHQELPKYMRGYHRCTVEDAVNLAGLIYKIQYNNERSQLANINKILRDFVPEYLLRMSAQEEWKKVEPSDLPGVDSVVDRLQQIWAYVVDNLVLSQEEAQRFANCRRCVGSRLRNIIASYNKHEKKTVEEAKIAFLRHISRWPTFGSAFFEVKQSSDPSLPDIVLIAINKHGVSLFHPKTKELLVNHPLNKISRWNSGNTYFQMTTGNLVRDNKILCETSLGYKMDDLLTSYISYFLTMQQKTANP</sequence>
<dbReference type="Gene3D" id="2.30.29.30">
    <property type="entry name" value="Pleckstrin-homology domain (PH domain)/Phosphotyrosine-binding domain (PTB)"/>
    <property type="match status" value="1"/>
</dbReference>
<dbReference type="InterPro" id="IPR035963">
    <property type="entry name" value="FERM_2"/>
</dbReference>
<dbReference type="InterPro" id="IPR002404">
    <property type="entry name" value="IRS_PTB"/>
</dbReference>
<comment type="caution">
    <text evidence="3">The sequence shown here is derived from an EMBL/GenBank/DDBJ whole genome shotgun (WGS) entry which is preliminary data.</text>
</comment>
<dbReference type="EMBL" id="CAUEEQ010079657">
    <property type="protein sequence ID" value="CAJ0968767.1"/>
    <property type="molecule type" value="Genomic_DNA"/>
</dbReference>
<dbReference type="InterPro" id="IPR000299">
    <property type="entry name" value="FERM_domain"/>
</dbReference>
<evidence type="ECO:0000313" key="4">
    <source>
        <dbReference type="Proteomes" id="UP001176940"/>
    </source>
</evidence>
<dbReference type="SUPFAM" id="SSF47031">
    <property type="entry name" value="Second domain of FERM"/>
    <property type="match status" value="1"/>
</dbReference>
<keyword evidence="4" id="KW-1185">Reference proteome</keyword>
<dbReference type="Gene3D" id="1.20.80.10">
    <property type="match status" value="1"/>
</dbReference>
<evidence type="ECO:0000313" key="3">
    <source>
        <dbReference type="EMBL" id="CAJ0968767.1"/>
    </source>
</evidence>
<evidence type="ECO:0000259" key="2">
    <source>
        <dbReference type="PROSITE" id="PS50057"/>
    </source>
</evidence>
<dbReference type="CDD" id="cd14473">
    <property type="entry name" value="FERM_B-lobe"/>
    <property type="match status" value="1"/>
</dbReference>
<dbReference type="PANTHER" id="PTHR22692:SF24">
    <property type="entry name" value="MYOSIN VIIB"/>
    <property type="match status" value="1"/>
</dbReference>